<keyword evidence="2" id="KW-0547">Nucleotide-binding</keyword>
<reference evidence="4" key="1">
    <citation type="submission" date="2020-11" db="EMBL/GenBank/DDBJ databases">
        <authorList>
            <person name="Tran Van P."/>
        </authorList>
    </citation>
    <scope>NUCLEOTIDE SEQUENCE</scope>
</reference>
<dbReference type="InterPro" id="IPR027417">
    <property type="entry name" value="P-loop_NTPase"/>
</dbReference>
<evidence type="ECO:0000256" key="2">
    <source>
        <dbReference type="ARBA" id="ARBA00022741"/>
    </source>
</evidence>
<dbReference type="NCBIfam" id="NF040713">
    <property type="entry name" value="ZapE"/>
    <property type="match status" value="1"/>
</dbReference>
<dbReference type="SUPFAM" id="SSF52540">
    <property type="entry name" value="P-loop containing nucleoside triphosphate hydrolases"/>
    <property type="match status" value="1"/>
</dbReference>
<dbReference type="Proteomes" id="UP000759131">
    <property type="component" value="Unassembled WGS sequence"/>
</dbReference>
<comment type="similarity">
    <text evidence="1">Belongs to the AFG1 ATPase family.</text>
</comment>
<evidence type="ECO:0000256" key="1">
    <source>
        <dbReference type="ARBA" id="ARBA00010322"/>
    </source>
</evidence>
<dbReference type="Gene3D" id="3.40.50.300">
    <property type="entry name" value="P-loop containing nucleotide triphosphate hydrolases"/>
    <property type="match status" value="1"/>
</dbReference>
<evidence type="ECO:0000256" key="3">
    <source>
        <dbReference type="ARBA" id="ARBA00022840"/>
    </source>
</evidence>
<sequence>MLTILTIKRFTLRLNSLSITSYDHMISRLLNSQTLCSIYASHVKTRVLREDSHQQQVVTRLDQLNGQLNEHKPQSVVSRLWPFWSTNDRKSQVKGLYLYGSVGCGKTMLMDLFFENCCVSHQHKRRVHFHSFMIDFHTRVHRLKSEHRSERAFNPIASVAQSICDESWLLCLDEFQVTDIGDAMILKLLFEQLFSKGIVMIATSNRQPEDLYKNGLQRSNFLPFIPLLKQNCNVLSLDSGIDYRQRSLPSQQQTYFLTEENADKQLDRLFKMMANRENDTIRPKTLTIKERNVTFANTCGRVVDSTFAELCDRPLGAIDYLTMSQLFHTVIIRNIPQMSLLNKTQCRRFITMIDTFYDNRVRVLFSAEVPSNQLFLTNKLQDHINDDNRKLMDDLGIKLDSGKTVFSHHLQNDSNANIFSGEEEVFAFERTISRITEMLTKDYWNSRQIYT</sequence>
<dbReference type="Pfam" id="PF03969">
    <property type="entry name" value="AFG1_ATPase"/>
    <property type="match status" value="1"/>
</dbReference>
<dbReference type="OrthoDB" id="548867at2759"/>
<dbReference type="InterPro" id="IPR005654">
    <property type="entry name" value="ATPase_AFG1-like"/>
</dbReference>
<dbReference type="EMBL" id="CAJPIZ010000277">
    <property type="protein sequence ID" value="CAG2100992.1"/>
    <property type="molecule type" value="Genomic_DNA"/>
</dbReference>
<evidence type="ECO:0008006" key="6">
    <source>
        <dbReference type="Google" id="ProtNLM"/>
    </source>
</evidence>
<gene>
    <name evidence="4" type="ORF">OSB1V03_LOCUS1047</name>
</gene>
<dbReference type="PANTHER" id="PTHR12169:SF6">
    <property type="entry name" value="AFG1-LIKE ATPASE"/>
    <property type="match status" value="1"/>
</dbReference>
<dbReference type="EMBL" id="OC854852">
    <property type="protein sequence ID" value="CAD7620562.1"/>
    <property type="molecule type" value="Genomic_DNA"/>
</dbReference>
<accession>A0A7R9KDB4</accession>
<dbReference type="GO" id="GO:0016887">
    <property type="term" value="F:ATP hydrolysis activity"/>
    <property type="evidence" value="ECO:0007669"/>
    <property type="project" value="InterPro"/>
</dbReference>
<dbReference type="AlphaFoldDB" id="A0A7R9KDB4"/>
<keyword evidence="5" id="KW-1185">Reference proteome</keyword>
<protein>
    <recommendedName>
        <fullName evidence="6">AFG1-like ATPase</fullName>
    </recommendedName>
</protein>
<dbReference type="GO" id="GO:0005524">
    <property type="term" value="F:ATP binding"/>
    <property type="evidence" value="ECO:0007669"/>
    <property type="project" value="UniProtKB-KW"/>
</dbReference>
<evidence type="ECO:0000313" key="4">
    <source>
        <dbReference type="EMBL" id="CAD7620562.1"/>
    </source>
</evidence>
<keyword evidence="3" id="KW-0067">ATP-binding</keyword>
<organism evidence="4">
    <name type="scientific">Medioppia subpectinata</name>
    <dbReference type="NCBI Taxonomy" id="1979941"/>
    <lineage>
        <taxon>Eukaryota</taxon>
        <taxon>Metazoa</taxon>
        <taxon>Ecdysozoa</taxon>
        <taxon>Arthropoda</taxon>
        <taxon>Chelicerata</taxon>
        <taxon>Arachnida</taxon>
        <taxon>Acari</taxon>
        <taxon>Acariformes</taxon>
        <taxon>Sarcoptiformes</taxon>
        <taxon>Oribatida</taxon>
        <taxon>Brachypylina</taxon>
        <taxon>Oppioidea</taxon>
        <taxon>Oppiidae</taxon>
        <taxon>Medioppia</taxon>
    </lineage>
</organism>
<proteinExistence type="inferred from homology"/>
<name>A0A7R9KDB4_9ACAR</name>
<evidence type="ECO:0000313" key="5">
    <source>
        <dbReference type="Proteomes" id="UP000759131"/>
    </source>
</evidence>
<dbReference type="GO" id="GO:0005739">
    <property type="term" value="C:mitochondrion"/>
    <property type="evidence" value="ECO:0007669"/>
    <property type="project" value="TreeGrafter"/>
</dbReference>
<dbReference type="PANTHER" id="PTHR12169">
    <property type="entry name" value="ATPASE N2B"/>
    <property type="match status" value="1"/>
</dbReference>